<reference evidence="3 4" key="1">
    <citation type="submission" date="2021-05" db="EMBL/GenBank/DDBJ databases">
        <title>Genome Assembly of Synthetic Allotetraploid Brassica napus Reveals Homoeologous Exchanges between Subgenomes.</title>
        <authorList>
            <person name="Davis J.T."/>
        </authorList>
    </citation>
    <scope>NUCLEOTIDE SEQUENCE [LARGE SCALE GENOMIC DNA]</scope>
    <source>
        <strain evidence="4">cv. Da-Ae</strain>
        <tissue evidence="3">Seedling</tissue>
    </source>
</reference>
<dbReference type="Gene3D" id="3.30.70.100">
    <property type="match status" value="1"/>
</dbReference>
<dbReference type="PANTHER" id="PTHR33178:SF10">
    <property type="entry name" value="STRESS-RESPONSE A_B BARREL DOMAIN-CONTAINING PROTEIN"/>
    <property type="match status" value="1"/>
</dbReference>
<dbReference type="PANTHER" id="PTHR33178">
    <property type="match status" value="1"/>
</dbReference>
<dbReference type="Proteomes" id="UP000824890">
    <property type="component" value="Unassembled WGS sequence"/>
</dbReference>
<sequence>MKAGLKMIDSSFEALIRYATWFVEKIALCERFFIIGFCCRRIPSYHLVFSGGSKLRLGLMRIDWREREKESTEDRREKMEEAKGPVKHVLLAKFKDDVTQEKIDELIKGYANLVNLIEPMKAFQWGKDVSIENLHHGFTHIFESTFESKEAVAEYVGHPIHVEFANMFLGSLDKVLVIDYKPTSV</sequence>
<dbReference type="InterPro" id="IPR044662">
    <property type="entry name" value="HS1/DABB1-like"/>
</dbReference>
<evidence type="ECO:0000256" key="1">
    <source>
        <dbReference type="ARBA" id="ARBA00011738"/>
    </source>
</evidence>
<dbReference type="InterPro" id="IPR011008">
    <property type="entry name" value="Dimeric_a/b-barrel"/>
</dbReference>
<organism evidence="3 4">
    <name type="scientific">Brassica napus</name>
    <name type="common">Rape</name>
    <dbReference type="NCBI Taxonomy" id="3708"/>
    <lineage>
        <taxon>Eukaryota</taxon>
        <taxon>Viridiplantae</taxon>
        <taxon>Streptophyta</taxon>
        <taxon>Embryophyta</taxon>
        <taxon>Tracheophyta</taxon>
        <taxon>Spermatophyta</taxon>
        <taxon>Magnoliopsida</taxon>
        <taxon>eudicotyledons</taxon>
        <taxon>Gunneridae</taxon>
        <taxon>Pentapetalae</taxon>
        <taxon>rosids</taxon>
        <taxon>malvids</taxon>
        <taxon>Brassicales</taxon>
        <taxon>Brassicaceae</taxon>
        <taxon>Brassiceae</taxon>
        <taxon>Brassica</taxon>
    </lineage>
</organism>
<evidence type="ECO:0000259" key="2">
    <source>
        <dbReference type="PROSITE" id="PS51502"/>
    </source>
</evidence>
<evidence type="ECO:0000313" key="3">
    <source>
        <dbReference type="EMBL" id="KAH0904370.1"/>
    </source>
</evidence>
<dbReference type="EMBL" id="JAGKQM010000011">
    <property type="protein sequence ID" value="KAH0904370.1"/>
    <property type="molecule type" value="Genomic_DNA"/>
</dbReference>
<protein>
    <recommendedName>
        <fullName evidence="2">Stress-response A/B barrel domain-containing protein</fullName>
    </recommendedName>
</protein>
<name>A0ABQ8BHT2_BRANA</name>
<dbReference type="SUPFAM" id="SSF54909">
    <property type="entry name" value="Dimeric alpha+beta barrel"/>
    <property type="match status" value="1"/>
</dbReference>
<keyword evidence="4" id="KW-1185">Reference proteome</keyword>
<dbReference type="SMART" id="SM00886">
    <property type="entry name" value="Dabb"/>
    <property type="match status" value="1"/>
</dbReference>
<feature type="domain" description="Stress-response A/B barrel" evidence="2">
    <location>
        <begin position="86"/>
        <end position="180"/>
    </location>
</feature>
<dbReference type="InterPro" id="IPR013097">
    <property type="entry name" value="Dabb"/>
</dbReference>
<proteinExistence type="predicted"/>
<dbReference type="PROSITE" id="PS51502">
    <property type="entry name" value="S_R_A_B_BARREL"/>
    <property type="match status" value="1"/>
</dbReference>
<evidence type="ECO:0000313" key="4">
    <source>
        <dbReference type="Proteomes" id="UP000824890"/>
    </source>
</evidence>
<comment type="subunit">
    <text evidence="1">Homodimer.</text>
</comment>
<gene>
    <name evidence="3" type="ORF">HID58_043873</name>
</gene>
<comment type="caution">
    <text evidence="3">The sequence shown here is derived from an EMBL/GenBank/DDBJ whole genome shotgun (WGS) entry which is preliminary data.</text>
</comment>
<accession>A0ABQ8BHT2</accession>
<dbReference type="Pfam" id="PF07876">
    <property type="entry name" value="Dabb"/>
    <property type="match status" value="1"/>
</dbReference>